<dbReference type="InterPro" id="IPR006140">
    <property type="entry name" value="D-isomer_DH_NAD-bd"/>
</dbReference>
<dbReference type="Gene3D" id="3.40.50.720">
    <property type="entry name" value="NAD(P)-binding Rossmann-like Domain"/>
    <property type="match status" value="2"/>
</dbReference>
<dbReference type="InterPro" id="IPR029753">
    <property type="entry name" value="D-isomer_DH_CS"/>
</dbReference>
<keyword evidence="2" id="KW-0560">Oxidoreductase</keyword>
<evidence type="ECO:0000256" key="4">
    <source>
        <dbReference type="SAM" id="MobiDB-lite"/>
    </source>
</evidence>
<dbReference type="EMBL" id="JADGJH010002436">
    <property type="protein sequence ID" value="KAJ3098256.1"/>
    <property type="molecule type" value="Genomic_DNA"/>
</dbReference>
<sequence>MTQPQLKIAVLDDYQILSEKHFKALPETAYDVTIFSDTLRPYDHPDTLPDEQERLVERLKPFAIISTMRERTPFPDSLISRLPNLRLLLTTGTRNAALSLDAFKQRGISVAGTVYANSAKGPDSTTQHCIALILAAARNIAHDSRVIAEGGWQTTSAVGLTGKTVGIVGLGRLGVAVARILHVAFGMRVVAWSPNLTQQIANEKAVAAGLAVGNDNELQEHPVFEVVSKEELFRSSDIVSVQLVLSDRSRGIISLKDLEIMKPDAIFVNTSRGPLVVEKDLLQVLKSGKIKAAALDVFDLEPLPLDSEWRTVPWGQDGRSHVLLSPHTGYVETDVIDSWYAQQVENIKRWENGQALLHIEADADKEGVEAVAEDEEDDNVEAANADGLREGTSDKTEDRREKDFEDAVVTGEFDFLESFATCI</sequence>
<dbReference type="PROSITE" id="PS00671">
    <property type="entry name" value="D_2_HYDROXYACID_DH_3"/>
    <property type="match status" value="1"/>
</dbReference>
<keyword evidence="7" id="KW-1185">Reference proteome</keyword>
<dbReference type="CDD" id="cd12169">
    <property type="entry name" value="PGDH_like_1"/>
    <property type="match status" value="1"/>
</dbReference>
<protein>
    <recommendedName>
        <fullName evidence="5">D-isomer specific 2-hydroxyacid dehydrogenase NAD-binding domain-containing protein</fullName>
    </recommendedName>
</protein>
<dbReference type="AlphaFoldDB" id="A0AAD5XDF9"/>
<comment type="caution">
    <text evidence="6">The sequence shown here is derived from an EMBL/GenBank/DDBJ whole genome shotgun (WGS) entry which is preliminary data.</text>
</comment>
<dbReference type="PROSITE" id="PS00065">
    <property type="entry name" value="D_2_HYDROXYACID_DH_1"/>
    <property type="match status" value="1"/>
</dbReference>
<dbReference type="Proteomes" id="UP001211907">
    <property type="component" value="Unassembled WGS sequence"/>
</dbReference>
<name>A0AAD5XDF9_9FUNG</name>
<dbReference type="SUPFAM" id="SSF51735">
    <property type="entry name" value="NAD(P)-binding Rossmann-fold domains"/>
    <property type="match status" value="1"/>
</dbReference>
<evidence type="ECO:0000256" key="3">
    <source>
        <dbReference type="ARBA" id="ARBA00023027"/>
    </source>
</evidence>
<organism evidence="6 7">
    <name type="scientific">Physocladia obscura</name>
    <dbReference type="NCBI Taxonomy" id="109957"/>
    <lineage>
        <taxon>Eukaryota</taxon>
        <taxon>Fungi</taxon>
        <taxon>Fungi incertae sedis</taxon>
        <taxon>Chytridiomycota</taxon>
        <taxon>Chytridiomycota incertae sedis</taxon>
        <taxon>Chytridiomycetes</taxon>
        <taxon>Chytridiales</taxon>
        <taxon>Chytriomycetaceae</taxon>
        <taxon>Physocladia</taxon>
    </lineage>
</organism>
<dbReference type="InterPro" id="IPR050857">
    <property type="entry name" value="D-2-hydroxyacid_DH"/>
</dbReference>
<dbReference type="InterPro" id="IPR036291">
    <property type="entry name" value="NAD(P)-bd_dom_sf"/>
</dbReference>
<reference evidence="6" key="1">
    <citation type="submission" date="2020-05" db="EMBL/GenBank/DDBJ databases">
        <title>Phylogenomic resolution of chytrid fungi.</title>
        <authorList>
            <person name="Stajich J.E."/>
            <person name="Amses K."/>
            <person name="Simmons R."/>
            <person name="Seto K."/>
            <person name="Myers J."/>
            <person name="Bonds A."/>
            <person name="Quandt C.A."/>
            <person name="Barry K."/>
            <person name="Liu P."/>
            <person name="Grigoriev I."/>
            <person name="Longcore J.E."/>
            <person name="James T.Y."/>
        </authorList>
    </citation>
    <scope>NUCLEOTIDE SEQUENCE</scope>
    <source>
        <strain evidence="6">JEL0513</strain>
    </source>
</reference>
<evidence type="ECO:0000256" key="1">
    <source>
        <dbReference type="ARBA" id="ARBA00005854"/>
    </source>
</evidence>
<dbReference type="InterPro" id="IPR029752">
    <property type="entry name" value="D-isomer_DH_CS1"/>
</dbReference>
<keyword evidence="3" id="KW-0520">NAD</keyword>
<feature type="compositionally biased region" description="Basic and acidic residues" evidence="4">
    <location>
        <begin position="387"/>
        <end position="403"/>
    </location>
</feature>
<gene>
    <name evidence="6" type="ORF">HK100_005141</name>
</gene>
<dbReference type="GO" id="GO:0051287">
    <property type="term" value="F:NAD binding"/>
    <property type="evidence" value="ECO:0007669"/>
    <property type="project" value="InterPro"/>
</dbReference>
<evidence type="ECO:0000259" key="5">
    <source>
        <dbReference type="Pfam" id="PF02826"/>
    </source>
</evidence>
<dbReference type="PANTHER" id="PTHR42789:SF1">
    <property type="entry name" value="D-ISOMER SPECIFIC 2-HYDROXYACID DEHYDROGENASE FAMILY PROTEIN (AFU_ORTHOLOGUE AFUA_6G10090)"/>
    <property type="match status" value="1"/>
</dbReference>
<dbReference type="SUPFAM" id="SSF52283">
    <property type="entry name" value="Formate/glycerate dehydrogenase catalytic domain-like"/>
    <property type="match status" value="1"/>
</dbReference>
<dbReference type="PANTHER" id="PTHR42789">
    <property type="entry name" value="D-ISOMER SPECIFIC 2-HYDROXYACID DEHYDROGENASE FAMILY PROTEIN (AFU_ORTHOLOGUE AFUA_6G10090)"/>
    <property type="match status" value="1"/>
</dbReference>
<dbReference type="Pfam" id="PF02826">
    <property type="entry name" value="2-Hacid_dh_C"/>
    <property type="match status" value="1"/>
</dbReference>
<proteinExistence type="inferred from homology"/>
<evidence type="ECO:0000256" key="2">
    <source>
        <dbReference type="ARBA" id="ARBA00023002"/>
    </source>
</evidence>
<evidence type="ECO:0000313" key="6">
    <source>
        <dbReference type="EMBL" id="KAJ3098256.1"/>
    </source>
</evidence>
<feature type="region of interest" description="Disordered" evidence="4">
    <location>
        <begin position="370"/>
        <end position="403"/>
    </location>
</feature>
<accession>A0AAD5XDF9</accession>
<dbReference type="GO" id="GO:0016491">
    <property type="term" value="F:oxidoreductase activity"/>
    <property type="evidence" value="ECO:0007669"/>
    <property type="project" value="UniProtKB-KW"/>
</dbReference>
<feature type="compositionally biased region" description="Acidic residues" evidence="4">
    <location>
        <begin position="371"/>
        <end position="380"/>
    </location>
</feature>
<evidence type="ECO:0000313" key="7">
    <source>
        <dbReference type="Proteomes" id="UP001211907"/>
    </source>
</evidence>
<comment type="similarity">
    <text evidence="1">Belongs to the D-isomer specific 2-hydroxyacid dehydrogenase family.</text>
</comment>
<feature type="domain" description="D-isomer specific 2-hydroxyacid dehydrogenase NAD-binding" evidence="5">
    <location>
        <begin position="130"/>
        <end position="329"/>
    </location>
</feature>